<reference evidence="3 4" key="2">
    <citation type="submission" date="2019-09" db="EMBL/GenBank/DDBJ databases">
        <authorList>
            <person name="Jin C."/>
        </authorList>
    </citation>
    <scope>NUCLEOTIDE SEQUENCE [LARGE SCALE GENOMIC DNA]</scope>
    <source>
        <strain evidence="3 4">AN110305</strain>
    </source>
</reference>
<comment type="caution">
    <text evidence="3">The sequence shown here is derived from an EMBL/GenBank/DDBJ whole genome shotgun (WGS) entry which is preliminary data.</text>
</comment>
<proteinExistence type="predicted"/>
<evidence type="ECO:0000259" key="2">
    <source>
        <dbReference type="Pfam" id="PF14065"/>
    </source>
</evidence>
<dbReference type="AlphaFoldDB" id="A0A5B2X6R6"/>
<name>A0A5B2X6R6_9PSEU</name>
<reference evidence="3 4" key="1">
    <citation type="submission" date="2019-09" db="EMBL/GenBank/DDBJ databases">
        <title>Goodfellowia gen. nov., a new genus of the Pseudonocardineae related to Actinoalloteichus, containing Goodfellowia coeruleoviolacea gen. nov., comb. nov. gen. nov., comb. nov.</title>
        <authorList>
            <person name="Labeda D."/>
        </authorList>
    </citation>
    <scope>NUCLEOTIDE SEQUENCE [LARGE SCALE GENOMIC DNA]</scope>
    <source>
        <strain evidence="3 4">AN110305</strain>
    </source>
</reference>
<dbReference type="EMBL" id="VUOB01000041">
    <property type="protein sequence ID" value="KAA2258789.1"/>
    <property type="molecule type" value="Genomic_DNA"/>
</dbReference>
<sequence length="208" mass="22742">MIPEVDEALCRLLAPALPEGTSVRLEPPTPTWLTEQSHPSVVDLFLFGLRDDPRGRTAGWTDVRDGQGRVVGRQESARRYELSYLVTARAEDVYREHMLLDRVLRVATDVDAVPPDCLPDELAATGLPVLLRLADLGPSVLWSALGMPARCAFVLDVSAPVLPGVDTEIAAAAEELRVEVARPSAGRPAAPEPRRPGRWVRAQVREES</sequence>
<keyword evidence="4" id="KW-1185">Reference proteome</keyword>
<evidence type="ECO:0000313" key="3">
    <source>
        <dbReference type="EMBL" id="KAA2258789.1"/>
    </source>
</evidence>
<protein>
    <submittedName>
        <fullName evidence="3">DUF4255 domain-containing protein</fullName>
    </submittedName>
</protein>
<feature type="domain" description="Pvc16 N-terminal" evidence="2">
    <location>
        <begin position="4"/>
        <end position="166"/>
    </location>
</feature>
<dbReference type="Pfam" id="PF14065">
    <property type="entry name" value="Pvc16_N"/>
    <property type="match status" value="1"/>
</dbReference>
<accession>A0A5B2X6R6</accession>
<feature type="region of interest" description="Disordered" evidence="1">
    <location>
        <begin position="181"/>
        <end position="208"/>
    </location>
</feature>
<organism evidence="3 4">
    <name type="scientific">Solihabitans fulvus</name>
    <dbReference type="NCBI Taxonomy" id="1892852"/>
    <lineage>
        <taxon>Bacteria</taxon>
        <taxon>Bacillati</taxon>
        <taxon>Actinomycetota</taxon>
        <taxon>Actinomycetes</taxon>
        <taxon>Pseudonocardiales</taxon>
        <taxon>Pseudonocardiaceae</taxon>
        <taxon>Solihabitans</taxon>
    </lineage>
</organism>
<dbReference type="InterPro" id="IPR025351">
    <property type="entry name" value="Pvc16_N"/>
</dbReference>
<evidence type="ECO:0000313" key="4">
    <source>
        <dbReference type="Proteomes" id="UP000323454"/>
    </source>
</evidence>
<dbReference type="RefSeq" id="WP_149851799.1">
    <property type="nucleotide sequence ID" value="NZ_VUOB01000041.1"/>
</dbReference>
<dbReference type="Proteomes" id="UP000323454">
    <property type="component" value="Unassembled WGS sequence"/>
</dbReference>
<gene>
    <name evidence="3" type="ORF">F0L68_23475</name>
</gene>
<evidence type="ECO:0000256" key="1">
    <source>
        <dbReference type="SAM" id="MobiDB-lite"/>
    </source>
</evidence>
<dbReference type="OrthoDB" id="4350616at2"/>